<evidence type="ECO:0000313" key="3">
    <source>
        <dbReference type="EMBL" id="QIP14444.1"/>
    </source>
</evidence>
<protein>
    <submittedName>
        <fullName evidence="3">Uncharacterized protein</fullName>
    </submittedName>
</protein>
<feature type="coiled-coil region" evidence="1">
    <location>
        <begin position="275"/>
        <end position="302"/>
    </location>
</feature>
<evidence type="ECO:0000313" key="4">
    <source>
        <dbReference type="Proteomes" id="UP000501802"/>
    </source>
</evidence>
<dbReference type="Proteomes" id="UP000501802">
    <property type="component" value="Chromosome"/>
</dbReference>
<dbReference type="KEGG" id="spib:G8759_18385"/>
<keyword evidence="4" id="KW-1185">Reference proteome</keyword>
<accession>A0A6G9AQ34</accession>
<keyword evidence="1" id="KW-0175">Coiled coil</keyword>
<reference evidence="3 4" key="1">
    <citation type="submission" date="2020-03" db="EMBL/GenBank/DDBJ databases">
        <authorList>
            <person name="Kim M.K."/>
        </authorList>
    </citation>
    <scope>NUCLEOTIDE SEQUENCE [LARGE SCALE GENOMIC DNA]</scope>
    <source>
        <strain evidence="3 4">BT328</strain>
    </source>
</reference>
<dbReference type="RefSeq" id="WP_167210519.1">
    <property type="nucleotide sequence ID" value="NZ_CP050063.1"/>
</dbReference>
<dbReference type="EMBL" id="CP050063">
    <property type="protein sequence ID" value="QIP14444.1"/>
    <property type="molecule type" value="Genomic_DNA"/>
</dbReference>
<evidence type="ECO:0000256" key="1">
    <source>
        <dbReference type="SAM" id="Coils"/>
    </source>
</evidence>
<sequence length="357" mass="40572">MTFIKRLRSLFVSIPAPASPVVAPVIRNPIISEFLSQPEIQAALHKIPPLSVSNEPLPDWLTNEESLRDEGVLFGLADAQPTEKVAEIRAHFEHQAIPLDKQRSQYIEKIGELNLLIGQRENRILVLQDQLKSVKDRNPAPNGLLRTTISLLLSIGMSVGTFYLIDETLEPAYPNHWISIGVFLAGMFNLFGRTSFFYEESTRLTSRRVIEEIGLPLATSVFVLSQALKAQTVWQAGALFIFVFFLFLLAGKLFLSTVSLLQNGISISQSNRQLLVDKQQKLPIWEAEIERLDQEIDSIRTQKWPVVTALTSLDTDLARLNTRRDQLVNLFMSEYELARSIRNRLTEQQRESMFNEL</sequence>
<dbReference type="AlphaFoldDB" id="A0A6G9AQ34"/>
<name>A0A6G9AQ34_9BACT</name>
<feature type="transmembrane region" description="Helical" evidence="2">
    <location>
        <begin position="234"/>
        <end position="255"/>
    </location>
</feature>
<keyword evidence="2" id="KW-0472">Membrane</keyword>
<proteinExistence type="predicted"/>
<feature type="transmembrane region" description="Helical" evidence="2">
    <location>
        <begin position="177"/>
        <end position="197"/>
    </location>
</feature>
<keyword evidence="2" id="KW-0812">Transmembrane</keyword>
<keyword evidence="2" id="KW-1133">Transmembrane helix</keyword>
<evidence type="ECO:0000256" key="2">
    <source>
        <dbReference type="SAM" id="Phobius"/>
    </source>
</evidence>
<organism evidence="3 4">
    <name type="scientific">Spirosoma aureum</name>
    <dbReference type="NCBI Taxonomy" id="2692134"/>
    <lineage>
        <taxon>Bacteria</taxon>
        <taxon>Pseudomonadati</taxon>
        <taxon>Bacteroidota</taxon>
        <taxon>Cytophagia</taxon>
        <taxon>Cytophagales</taxon>
        <taxon>Cytophagaceae</taxon>
        <taxon>Spirosoma</taxon>
    </lineage>
</organism>
<feature type="transmembrane region" description="Helical" evidence="2">
    <location>
        <begin position="144"/>
        <end position="165"/>
    </location>
</feature>
<gene>
    <name evidence="3" type="ORF">G8759_18385</name>
</gene>